<keyword evidence="5" id="KW-1185">Reference proteome</keyword>
<feature type="chain" id="PRO_5045399270" description="EGF-like domain-containing protein" evidence="2">
    <location>
        <begin position="20"/>
        <end position="643"/>
    </location>
</feature>
<evidence type="ECO:0000259" key="3">
    <source>
        <dbReference type="PROSITE" id="PS01186"/>
    </source>
</evidence>
<feature type="domain" description="EGF-like" evidence="3">
    <location>
        <begin position="531"/>
        <end position="542"/>
    </location>
</feature>
<feature type="compositionally biased region" description="Low complexity" evidence="1">
    <location>
        <begin position="381"/>
        <end position="392"/>
    </location>
</feature>
<accession>A0ABR4MYG0</accession>
<organism evidence="4 5">
    <name type="scientific">Polyrhizophydium stewartii</name>
    <dbReference type="NCBI Taxonomy" id="2732419"/>
    <lineage>
        <taxon>Eukaryota</taxon>
        <taxon>Fungi</taxon>
        <taxon>Fungi incertae sedis</taxon>
        <taxon>Chytridiomycota</taxon>
        <taxon>Chytridiomycota incertae sedis</taxon>
        <taxon>Chytridiomycetes</taxon>
        <taxon>Rhizophydiales</taxon>
        <taxon>Rhizophydiales incertae sedis</taxon>
        <taxon>Polyrhizophydium</taxon>
    </lineage>
</organism>
<dbReference type="EMBL" id="JADGIZ020000070">
    <property type="protein sequence ID" value="KAL2912328.1"/>
    <property type="molecule type" value="Genomic_DNA"/>
</dbReference>
<dbReference type="InterPro" id="IPR000742">
    <property type="entry name" value="EGF"/>
</dbReference>
<feature type="region of interest" description="Disordered" evidence="1">
    <location>
        <begin position="602"/>
        <end position="631"/>
    </location>
</feature>
<evidence type="ECO:0000313" key="4">
    <source>
        <dbReference type="EMBL" id="KAL2912328.1"/>
    </source>
</evidence>
<comment type="caution">
    <text evidence="4">The sequence shown here is derived from an EMBL/GenBank/DDBJ whole genome shotgun (WGS) entry which is preliminary data.</text>
</comment>
<feature type="region of interest" description="Disordered" evidence="1">
    <location>
        <begin position="381"/>
        <end position="425"/>
    </location>
</feature>
<name>A0ABR4MYG0_9FUNG</name>
<dbReference type="Proteomes" id="UP001527925">
    <property type="component" value="Unassembled WGS sequence"/>
</dbReference>
<feature type="compositionally biased region" description="Low complexity" evidence="1">
    <location>
        <begin position="399"/>
        <end position="416"/>
    </location>
</feature>
<feature type="signal peptide" evidence="2">
    <location>
        <begin position="1"/>
        <end position="19"/>
    </location>
</feature>
<protein>
    <recommendedName>
        <fullName evidence="3">EGF-like domain-containing protein</fullName>
    </recommendedName>
</protein>
<evidence type="ECO:0000256" key="1">
    <source>
        <dbReference type="SAM" id="MobiDB-lite"/>
    </source>
</evidence>
<evidence type="ECO:0000256" key="2">
    <source>
        <dbReference type="SAM" id="SignalP"/>
    </source>
</evidence>
<dbReference type="PROSITE" id="PS01186">
    <property type="entry name" value="EGF_2"/>
    <property type="match status" value="1"/>
</dbReference>
<proteinExistence type="predicted"/>
<gene>
    <name evidence="4" type="ORF">HK105_208175</name>
</gene>
<reference evidence="4 5" key="1">
    <citation type="submission" date="2023-09" db="EMBL/GenBank/DDBJ databases">
        <title>Pangenome analysis of Batrachochytrium dendrobatidis and related Chytrids.</title>
        <authorList>
            <person name="Yacoub M.N."/>
            <person name="Stajich J.E."/>
            <person name="James T.Y."/>
        </authorList>
    </citation>
    <scope>NUCLEOTIDE SEQUENCE [LARGE SCALE GENOMIC DNA]</scope>
    <source>
        <strain evidence="4 5">JEL0888</strain>
    </source>
</reference>
<sequence>MRSRFLLALAASVIADAAAATIPNPLVFTPAKLAISDSAASNSFGVRLAGKPNGPVTVYFEHPTITFSACSVQFDADSWNTTQTIGLAPAPVIDKTLNTTVAFSVGVLVSAELDTFHGLNTTISGTFDGLSFTAFPHNYSVMLQSPQLDVQVFTDTCYNGVATCNQAMAVRYGTSIMILDVRGKQRPLSSYGMTELTPNVDGILYTPPSIVNSSHVLRLPCGSTVTAVFHYAATSTLDISIRLAAGYRTTSGLCNRPPYTSNGFLVGCNGVFYNGTDRAEAAKFAATWAVSNENNMFLGNIPKQAQPVPPPPWGFECSLPRASQIGPSKYKSPALSSKSSSTSAAKSSSTSKAYTTSAKAATTASALPKYTPVAYGSSSTSAAASPPTLSSSSPPPPSSSSASRTSSSVPAPTSDIDCPKPPPIPPADIRAEIETVCKEMFNITECADISNPSFFIQSCIADVTLTGTYEAAERTKRTFLAKCHADTELTCKHPDARKAARARKHKKDLGFGDNACKRDCSGHGACTEFGCSCHHGWAGVDCSRDLTEYSRFDSKTGKFKYGSKHKKGKSTAGAKVTYANSTDVGHPIKGGHGRHPKIVYSKGTHDFKKLPTSPYAGDDGDDHGDDGREHRGDHLRGLVILID</sequence>
<keyword evidence="2" id="KW-0732">Signal</keyword>
<feature type="region of interest" description="Disordered" evidence="1">
    <location>
        <begin position="328"/>
        <end position="355"/>
    </location>
</feature>
<evidence type="ECO:0000313" key="5">
    <source>
        <dbReference type="Proteomes" id="UP001527925"/>
    </source>
</evidence>